<dbReference type="SUPFAM" id="SSF117991">
    <property type="entry name" value="YbeD/HP0495-like"/>
    <property type="match status" value="1"/>
</dbReference>
<reference evidence="1" key="2">
    <citation type="submission" date="2006-05" db="EMBL/GenBank/DDBJ databases">
        <title>Sequencing of the draft genome and assembly of Desulfuromonas acetoxidans DSM 684.</title>
        <authorList>
            <consortium name="US DOE Joint Genome Institute (JGI-PGF)"/>
            <person name="Copeland A."/>
            <person name="Lucas S."/>
            <person name="Lapidus A."/>
            <person name="Barry K."/>
            <person name="Detter J.C."/>
            <person name="Glavina del Rio T."/>
            <person name="Hammon N."/>
            <person name="Israni S."/>
            <person name="Dalin E."/>
            <person name="Tice H."/>
            <person name="Bruce D."/>
            <person name="Pitluck S."/>
            <person name="Richardson P."/>
        </authorList>
    </citation>
    <scope>NUCLEOTIDE SEQUENCE [LARGE SCALE GENOMIC DNA]</scope>
    <source>
        <strain evidence="1">DSM 684</strain>
    </source>
</reference>
<organism evidence="1 2">
    <name type="scientific">Desulfuromonas acetoxidans (strain DSM 684 / 11070)</name>
    <dbReference type="NCBI Taxonomy" id="281689"/>
    <lineage>
        <taxon>Bacteria</taxon>
        <taxon>Pseudomonadati</taxon>
        <taxon>Thermodesulfobacteriota</taxon>
        <taxon>Desulfuromonadia</taxon>
        <taxon>Desulfuromonadales</taxon>
        <taxon>Desulfuromonadaceae</taxon>
        <taxon>Desulfuromonas</taxon>
    </lineage>
</organism>
<reference evidence="1" key="1">
    <citation type="submission" date="2006-05" db="EMBL/GenBank/DDBJ databases">
        <title>Annotation of the draft genome assembly of Desulfuromonas acetoxidans DSM 684.</title>
        <authorList>
            <consortium name="US DOE Joint Genome Institute (JGI-ORNL)"/>
            <person name="Larimer F."/>
            <person name="Land M."/>
            <person name="Hauser L."/>
        </authorList>
    </citation>
    <scope>NUCLEOTIDE SEQUENCE [LARGE SCALE GENOMIC DNA]</scope>
    <source>
        <strain evidence="1">DSM 684</strain>
    </source>
</reference>
<sequence length="94" mass="10820">MFVLKSQSDETLQEYPCDYMFKAFGPSAPEHRFAEKVHGAVNQVLPVSQDAIKQRPSTKGAYVCVSVLTYLHNEQQRQEIYRLLQNIDGLKYLL</sequence>
<proteinExistence type="predicted"/>
<keyword evidence="2" id="KW-1185">Reference proteome</keyword>
<evidence type="ECO:0000313" key="2">
    <source>
        <dbReference type="Proteomes" id="UP000005695"/>
    </source>
</evidence>
<gene>
    <name evidence="1" type="ORF">Dace_2272</name>
</gene>
<comment type="caution">
    <text evidence="1">The sequence shown here is derived from an EMBL/GenBank/DDBJ whole genome shotgun (WGS) entry which is preliminary data.</text>
</comment>
<dbReference type="InterPro" id="IPR007454">
    <property type="entry name" value="UPF0250_YbeD-like"/>
</dbReference>
<dbReference type="Pfam" id="PF04359">
    <property type="entry name" value="DUF493"/>
    <property type="match status" value="1"/>
</dbReference>
<name>Q1K0G9_DESA6</name>
<dbReference type="AlphaFoldDB" id="Q1K0G9"/>
<protein>
    <submittedName>
        <fullName evidence="1">Uncharacterized protein</fullName>
    </submittedName>
</protein>
<dbReference type="Gene3D" id="3.30.70.260">
    <property type="match status" value="1"/>
</dbReference>
<dbReference type="Proteomes" id="UP000005695">
    <property type="component" value="Unassembled WGS sequence"/>
</dbReference>
<dbReference type="InterPro" id="IPR027471">
    <property type="entry name" value="YbeD-like_sf"/>
</dbReference>
<dbReference type="EMBL" id="AAEW02000007">
    <property type="protein sequence ID" value="EAT15972.1"/>
    <property type="molecule type" value="Genomic_DNA"/>
</dbReference>
<dbReference type="OrthoDB" id="9793424at2"/>
<evidence type="ECO:0000313" key="1">
    <source>
        <dbReference type="EMBL" id="EAT15972.1"/>
    </source>
</evidence>
<dbReference type="RefSeq" id="WP_005999805.1">
    <property type="nucleotide sequence ID" value="NZ_AAEW02000007.1"/>
</dbReference>
<accession>Q1K0G9</accession>